<dbReference type="Pfam" id="PF13398">
    <property type="entry name" value="Peptidase_M50B"/>
    <property type="match status" value="1"/>
</dbReference>
<sequence length="227" mass="23590">MGVGLGVNDVPIVGEPVAYGTAFIALLLVAFSRYVIGYPLTLAHEGGHMLNNLLLLRGNDGWTLADDATAGTSFKNSRGWLVKNIGNFVGYATPPLLGLAAAALIAMGNPWAVLLATIVLCVLAVGLSRNALAFTVPALIVIGLTWLVLAGSGPLQAAFAAGISWVLLFGGLLETIRNLSGKTGDGEALVGRTWIPHAIWNLVWFLIAVIAVIVGAQLLLRPGYGIG</sequence>
<protein>
    <recommendedName>
        <fullName evidence="4">M50 family peptidase</fullName>
    </recommendedName>
</protein>
<dbReference type="EMBL" id="BAABHO010000032">
    <property type="protein sequence ID" value="GAA4798249.1"/>
    <property type="molecule type" value="Genomic_DNA"/>
</dbReference>
<proteinExistence type="predicted"/>
<gene>
    <name evidence="2" type="ORF">GCM10023200_38320</name>
</gene>
<name>A0ABP9BRR8_9PSEU</name>
<keyword evidence="3" id="KW-1185">Reference proteome</keyword>
<comment type="caution">
    <text evidence="2">The sequence shown here is derived from an EMBL/GenBank/DDBJ whole genome shotgun (WGS) entry which is preliminary data.</text>
</comment>
<keyword evidence="1" id="KW-0812">Transmembrane</keyword>
<feature type="transmembrane region" description="Helical" evidence="1">
    <location>
        <begin position="85"/>
        <end position="105"/>
    </location>
</feature>
<keyword evidence="1" id="KW-1133">Transmembrane helix</keyword>
<keyword evidence="1" id="KW-0472">Membrane</keyword>
<dbReference type="InterPro" id="IPR049500">
    <property type="entry name" value="Peptidase_M50B-like"/>
</dbReference>
<evidence type="ECO:0008006" key="4">
    <source>
        <dbReference type="Google" id="ProtNLM"/>
    </source>
</evidence>
<evidence type="ECO:0000313" key="2">
    <source>
        <dbReference type="EMBL" id="GAA4798249.1"/>
    </source>
</evidence>
<feature type="transmembrane region" description="Helical" evidence="1">
    <location>
        <begin position="17"/>
        <end position="36"/>
    </location>
</feature>
<organism evidence="2 3">
    <name type="scientific">Actinomycetospora chlora</name>
    <dbReference type="NCBI Taxonomy" id="663608"/>
    <lineage>
        <taxon>Bacteria</taxon>
        <taxon>Bacillati</taxon>
        <taxon>Actinomycetota</taxon>
        <taxon>Actinomycetes</taxon>
        <taxon>Pseudonocardiales</taxon>
        <taxon>Pseudonocardiaceae</taxon>
        <taxon>Actinomycetospora</taxon>
    </lineage>
</organism>
<accession>A0ABP9BRR8</accession>
<feature type="transmembrane region" description="Helical" evidence="1">
    <location>
        <begin position="111"/>
        <end position="127"/>
    </location>
</feature>
<feature type="transmembrane region" description="Helical" evidence="1">
    <location>
        <begin position="199"/>
        <end position="220"/>
    </location>
</feature>
<feature type="transmembrane region" description="Helical" evidence="1">
    <location>
        <begin position="132"/>
        <end position="149"/>
    </location>
</feature>
<feature type="transmembrane region" description="Helical" evidence="1">
    <location>
        <begin position="155"/>
        <end position="173"/>
    </location>
</feature>
<evidence type="ECO:0000256" key="1">
    <source>
        <dbReference type="SAM" id="Phobius"/>
    </source>
</evidence>
<reference evidence="3" key="1">
    <citation type="journal article" date="2019" name="Int. J. Syst. Evol. Microbiol.">
        <title>The Global Catalogue of Microorganisms (GCM) 10K type strain sequencing project: providing services to taxonomists for standard genome sequencing and annotation.</title>
        <authorList>
            <consortium name="The Broad Institute Genomics Platform"/>
            <consortium name="The Broad Institute Genome Sequencing Center for Infectious Disease"/>
            <person name="Wu L."/>
            <person name="Ma J."/>
        </authorList>
    </citation>
    <scope>NUCLEOTIDE SEQUENCE [LARGE SCALE GENOMIC DNA]</scope>
    <source>
        <strain evidence="3">JCM 17979</strain>
    </source>
</reference>
<evidence type="ECO:0000313" key="3">
    <source>
        <dbReference type="Proteomes" id="UP001500928"/>
    </source>
</evidence>
<dbReference type="Proteomes" id="UP001500928">
    <property type="component" value="Unassembled WGS sequence"/>
</dbReference>
<dbReference type="RefSeq" id="WP_345418697.1">
    <property type="nucleotide sequence ID" value="NZ_BAABHO010000032.1"/>
</dbReference>